<accession>A0A378NRX5</accession>
<keyword evidence="1" id="KW-0732">Signal</keyword>
<name>A0A378NRX5_9FIRM</name>
<organism evidence="2 3">
    <name type="scientific">Megamonas hypermegale</name>
    <dbReference type="NCBI Taxonomy" id="158847"/>
    <lineage>
        <taxon>Bacteria</taxon>
        <taxon>Bacillati</taxon>
        <taxon>Bacillota</taxon>
        <taxon>Negativicutes</taxon>
        <taxon>Selenomonadales</taxon>
        <taxon>Selenomonadaceae</taxon>
        <taxon>Megamonas</taxon>
    </lineage>
</organism>
<feature type="chain" id="PRO_5016657402" description="DUF4402 domain-containing protein" evidence="1">
    <location>
        <begin position="27"/>
        <end position="175"/>
    </location>
</feature>
<evidence type="ECO:0000256" key="1">
    <source>
        <dbReference type="SAM" id="SignalP"/>
    </source>
</evidence>
<protein>
    <recommendedName>
        <fullName evidence="4">DUF4402 domain-containing protein</fullName>
    </recommendedName>
</protein>
<evidence type="ECO:0000313" key="2">
    <source>
        <dbReference type="EMBL" id="STY70419.1"/>
    </source>
</evidence>
<sequence>MSLKSIFFTLIIFLSCIIYLPSISYAQNNTNTQNTTTNTTTYLHLPEKTTMQIINIDNLDSKTNHKYDLINFRLHQDLVVNNEIILPKDTKLQGMITKIHGSRLLGESAIIRIKLNNITLADGSILEFPCDLKLKGGKNYANIASSIIVPFSGLLFKGKEVSCPSGSIIEYSFEE</sequence>
<reference evidence="2 3" key="1">
    <citation type="submission" date="2018-06" db="EMBL/GenBank/DDBJ databases">
        <authorList>
            <consortium name="Pathogen Informatics"/>
            <person name="Doyle S."/>
        </authorList>
    </citation>
    <scope>NUCLEOTIDE SEQUENCE [LARGE SCALE GENOMIC DNA]</scope>
    <source>
        <strain evidence="2 3">NCTC10571</strain>
    </source>
</reference>
<evidence type="ECO:0008006" key="4">
    <source>
        <dbReference type="Google" id="ProtNLM"/>
    </source>
</evidence>
<feature type="signal peptide" evidence="1">
    <location>
        <begin position="1"/>
        <end position="26"/>
    </location>
</feature>
<dbReference type="PROSITE" id="PS51257">
    <property type="entry name" value="PROKAR_LIPOPROTEIN"/>
    <property type="match status" value="1"/>
</dbReference>
<gene>
    <name evidence="2" type="ORF">NCTC10571_00555</name>
</gene>
<evidence type="ECO:0000313" key="3">
    <source>
        <dbReference type="Proteomes" id="UP000255234"/>
    </source>
</evidence>
<dbReference type="RefSeq" id="WP_115151052.1">
    <property type="nucleotide sequence ID" value="NZ_UGPP01000001.1"/>
</dbReference>
<proteinExistence type="predicted"/>
<dbReference type="AlphaFoldDB" id="A0A378NRX5"/>
<dbReference type="EMBL" id="UGPP01000001">
    <property type="protein sequence ID" value="STY70419.1"/>
    <property type="molecule type" value="Genomic_DNA"/>
</dbReference>
<dbReference type="Proteomes" id="UP000255234">
    <property type="component" value="Unassembled WGS sequence"/>
</dbReference>